<proteinExistence type="predicted"/>
<dbReference type="Proteomes" id="UP000013840">
    <property type="component" value="Unassembled WGS sequence"/>
</dbReference>
<dbReference type="PATRIC" id="fig|1158612.3.peg.2333"/>
<dbReference type="EMBL" id="AJAU01000020">
    <property type="protein sequence ID" value="EOL44328.1"/>
    <property type="molecule type" value="Genomic_DNA"/>
</dbReference>
<evidence type="ECO:0000313" key="2">
    <source>
        <dbReference type="Proteomes" id="UP000013840"/>
    </source>
</evidence>
<organism evidence="1 2">
    <name type="scientific">Enterococcus caccae ATCC BAA-1240</name>
    <dbReference type="NCBI Taxonomy" id="1158612"/>
    <lineage>
        <taxon>Bacteria</taxon>
        <taxon>Bacillati</taxon>
        <taxon>Bacillota</taxon>
        <taxon>Bacilli</taxon>
        <taxon>Lactobacillales</taxon>
        <taxon>Enterococcaceae</taxon>
        <taxon>Enterococcus</taxon>
    </lineage>
</organism>
<dbReference type="eggNOG" id="ENOG5032ZJK">
    <property type="taxonomic scope" value="Bacteria"/>
</dbReference>
<dbReference type="STRING" id="317735.RU98_GL001477"/>
<protein>
    <recommendedName>
        <fullName evidence="3">Nitrous oxide-stimulated promoter</fullName>
    </recommendedName>
</protein>
<sequence length="114" mass="13612">MEMVKKNTGPKIQEEKRTIRAMIDIYYKNHEATKINKQMLLSYSHLRLDVCRFGEEKPTCKQCPVHCYRPDYKEQMKQVMRYSGPRMLLYHPVLAVKHLLKENKSKKSRQNLGN</sequence>
<dbReference type="NCBIfam" id="NF007714">
    <property type="entry name" value="PRK10410.1-2"/>
    <property type="match status" value="1"/>
</dbReference>
<name>R3TT28_9ENTE</name>
<gene>
    <name evidence="1" type="ORF">UC7_02372</name>
</gene>
<dbReference type="AlphaFoldDB" id="R3TT28"/>
<reference evidence="1 2" key="1">
    <citation type="submission" date="2013-02" db="EMBL/GenBank/DDBJ databases">
        <title>The Genome Sequence of Enterococcus caccae BAA-1240.</title>
        <authorList>
            <consortium name="The Broad Institute Genome Sequencing Platform"/>
            <consortium name="The Broad Institute Genome Sequencing Center for Infectious Disease"/>
            <person name="Earl A.M."/>
            <person name="Gilmore M.S."/>
            <person name="Lebreton F."/>
            <person name="Walker B."/>
            <person name="Young S.K."/>
            <person name="Zeng Q."/>
            <person name="Gargeya S."/>
            <person name="Fitzgerald M."/>
            <person name="Haas B."/>
            <person name="Abouelleil A."/>
            <person name="Alvarado L."/>
            <person name="Arachchi H.M."/>
            <person name="Berlin A.M."/>
            <person name="Chapman S.B."/>
            <person name="Dewar J."/>
            <person name="Goldberg J."/>
            <person name="Griggs A."/>
            <person name="Gujja S."/>
            <person name="Hansen M."/>
            <person name="Howarth C."/>
            <person name="Imamovic A."/>
            <person name="Larimer J."/>
            <person name="McCowan C."/>
            <person name="Murphy C."/>
            <person name="Neiman D."/>
            <person name="Pearson M."/>
            <person name="Priest M."/>
            <person name="Roberts A."/>
            <person name="Saif S."/>
            <person name="Shea T."/>
            <person name="Sisk P."/>
            <person name="Sykes S."/>
            <person name="Wortman J."/>
            <person name="Nusbaum C."/>
            <person name="Birren B."/>
        </authorList>
    </citation>
    <scope>NUCLEOTIDE SEQUENCE [LARGE SCALE GENOMIC DNA]</scope>
    <source>
        <strain evidence="1 2">ATCC BAA-1240</strain>
    </source>
</reference>
<evidence type="ECO:0008006" key="3">
    <source>
        <dbReference type="Google" id="ProtNLM"/>
    </source>
</evidence>
<dbReference type="InterPro" id="IPR020483">
    <property type="entry name" value="Uncharacterised_YgbA"/>
</dbReference>
<keyword evidence="2" id="KW-1185">Reference proteome</keyword>
<dbReference type="Pfam" id="PF11756">
    <property type="entry name" value="YgbA_NO"/>
    <property type="match status" value="1"/>
</dbReference>
<evidence type="ECO:0000313" key="1">
    <source>
        <dbReference type="EMBL" id="EOL44328.1"/>
    </source>
</evidence>
<dbReference type="RefSeq" id="WP_010772460.1">
    <property type="nucleotide sequence ID" value="NZ_KB946335.1"/>
</dbReference>
<comment type="caution">
    <text evidence="1">The sequence shown here is derived from an EMBL/GenBank/DDBJ whole genome shotgun (WGS) entry which is preliminary data.</text>
</comment>
<accession>R3TT28</accession>